<dbReference type="GO" id="GO:0004842">
    <property type="term" value="F:ubiquitin-protein transferase activity"/>
    <property type="evidence" value="ECO:0007669"/>
    <property type="project" value="InterPro"/>
</dbReference>
<reference evidence="9" key="1">
    <citation type="journal article" date="2017" name="bioRxiv">
        <title>Comparative analysis of the genomes of Stylophora pistillata and Acropora digitifera provides evidence for extensive differences between species of corals.</title>
        <authorList>
            <person name="Voolstra C.R."/>
            <person name="Li Y."/>
            <person name="Liew Y.J."/>
            <person name="Baumgarten S."/>
            <person name="Zoccola D."/>
            <person name="Flot J.-F."/>
            <person name="Tambutte S."/>
            <person name="Allemand D."/>
            <person name="Aranda M."/>
        </authorList>
    </citation>
    <scope>NUCLEOTIDE SEQUENCE [LARGE SCALE GENOMIC DNA]</scope>
</reference>
<dbReference type="GO" id="GO:0005694">
    <property type="term" value="C:chromosome"/>
    <property type="evidence" value="ECO:0007669"/>
    <property type="project" value="TreeGrafter"/>
</dbReference>
<dbReference type="InterPro" id="IPR035983">
    <property type="entry name" value="Hect_E3_ubiquitin_ligase"/>
</dbReference>
<dbReference type="GO" id="GO:0003677">
    <property type="term" value="F:DNA binding"/>
    <property type="evidence" value="ECO:0007669"/>
    <property type="project" value="UniProtKB-KW"/>
</dbReference>
<evidence type="ECO:0000256" key="4">
    <source>
        <dbReference type="ARBA" id="ARBA00034617"/>
    </source>
</evidence>
<dbReference type="GO" id="GO:0006310">
    <property type="term" value="P:DNA recombination"/>
    <property type="evidence" value="ECO:0007669"/>
    <property type="project" value="TreeGrafter"/>
</dbReference>
<dbReference type="PANTHER" id="PTHR13710">
    <property type="entry name" value="DNA HELICASE RECQ FAMILY MEMBER"/>
    <property type="match status" value="1"/>
</dbReference>
<evidence type="ECO:0000313" key="9">
    <source>
        <dbReference type="Proteomes" id="UP000225706"/>
    </source>
</evidence>
<evidence type="ECO:0000256" key="2">
    <source>
        <dbReference type="ARBA" id="ARBA00023125"/>
    </source>
</evidence>
<keyword evidence="8" id="KW-0378">Hydrolase</keyword>
<comment type="caution">
    <text evidence="8">The sequence shown here is derived from an EMBL/GenBank/DDBJ whole genome shotgun (WGS) entry which is preliminary data.</text>
</comment>
<dbReference type="SUPFAM" id="SSF56204">
    <property type="entry name" value="Hect, E3 ligase catalytic domain"/>
    <property type="match status" value="1"/>
</dbReference>
<evidence type="ECO:0000256" key="5">
    <source>
        <dbReference type="ARBA" id="ARBA00034808"/>
    </source>
</evidence>
<proteinExistence type="inferred from homology"/>
<dbReference type="OrthoDB" id="5985187at2759"/>
<keyword evidence="8" id="KW-0067">ATP-binding</keyword>
<dbReference type="GO" id="GO:0005524">
    <property type="term" value="F:ATP binding"/>
    <property type="evidence" value="ECO:0007669"/>
    <property type="project" value="InterPro"/>
</dbReference>
<comment type="similarity">
    <text evidence="1">Belongs to the helicase family. RecQ subfamily.</text>
</comment>
<evidence type="ECO:0000256" key="1">
    <source>
        <dbReference type="ARBA" id="ARBA00005446"/>
    </source>
</evidence>
<keyword evidence="8" id="KW-0547">Nucleotide-binding</keyword>
<dbReference type="GO" id="GO:0005737">
    <property type="term" value="C:cytoplasm"/>
    <property type="evidence" value="ECO:0007669"/>
    <property type="project" value="TreeGrafter"/>
</dbReference>
<accession>A0A2B4R2A1</accession>
<dbReference type="EC" id="5.6.2.4" evidence="5"/>
<feature type="domain" description="DEAD/DEAH-box helicase" evidence="7">
    <location>
        <begin position="34"/>
        <end position="108"/>
    </location>
</feature>
<feature type="region of interest" description="Disordered" evidence="6">
    <location>
        <begin position="238"/>
        <end position="334"/>
    </location>
</feature>
<evidence type="ECO:0000313" key="8">
    <source>
        <dbReference type="EMBL" id="PFX12474.1"/>
    </source>
</evidence>
<dbReference type="Gene3D" id="3.40.50.300">
    <property type="entry name" value="P-loop containing nucleotide triphosphate hydrolases"/>
    <property type="match status" value="1"/>
</dbReference>
<evidence type="ECO:0000259" key="7">
    <source>
        <dbReference type="Pfam" id="PF00270"/>
    </source>
</evidence>
<keyword evidence="3" id="KW-0413">Isomerase</keyword>
<dbReference type="GO" id="GO:0043138">
    <property type="term" value="F:3'-5' DNA helicase activity"/>
    <property type="evidence" value="ECO:0007669"/>
    <property type="project" value="UniProtKB-EC"/>
</dbReference>
<dbReference type="InterPro" id="IPR011545">
    <property type="entry name" value="DEAD/DEAH_box_helicase_dom"/>
</dbReference>
<evidence type="ECO:0000256" key="6">
    <source>
        <dbReference type="SAM" id="MobiDB-lite"/>
    </source>
</evidence>
<dbReference type="AlphaFoldDB" id="A0A2B4R2A1"/>
<keyword evidence="2" id="KW-0238">DNA-binding</keyword>
<name>A0A2B4R2A1_STYPI</name>
<organism evidence="8 9">
    <name type="scientific">Stylophora pistillata</name>
    <name type="common">Smooth cauliflower coral</name>
    <dbReference type="NCBI Taxonomy" id="50429"/>
    <lineage>
        <taxon>Eukaryota</taxon>
        <taxon>Metazoa</taxon>
        <taxon>Cnidaria</taxon>
        <taxon>Anthozoa</taxon>
        <taxon>Hexacorallia</taxon>
        <taxon>Scleractinia</taxon>
        <taxon>Astrocoeniina</taxon>
        <taxon>Pocilloporidae</taxon>
        <taxon>Stylophora</taxon>
    </lineage>
</organism>
<dbReference type="STRING" id="50429.A0A2B4R2A1"/>
<sequence length="710" mass="79146">MVADTRDDFKAIFETSLQSVLPRFGLTELKNEHKKALFYLLSGKDGFVNLPTGFGKSLIYQLSPLVAQEMSRRNWSNIRSGIVLVISPLVSLIKYQVKGLQQRGIKASLLSIAIFLCLFKDIAEEVQVVDPTIDFCADFVDVMVFVDGNIRYQGNNEETQIRQKILDLMQGKGVFRKITVDDFDFVRVCNKVRKLDGNVLFAALGVNTVYPTGAIYTRLRKAVNLMFMDSDDDDLIASSGEAEHSSPRACNLNKRQTGQGTSTSSTSMVTSKLHVLNTQTGQGTPPNSITSYFTTTPPSAEPLTSLNTSNFHGSSSTMQTTGVGPEASTSQMHDDDRLMVVLNVPQLDIKLIEEAVQESVASVLKPLLGKLASRPSIWLEVDPSDLVSYAVAFYKGPRFQPNQTVRISYIGHPAIDSGGVKRQFYTDLLLQLVSQNQFKLFKDAWTDYCSQYISRMWGFPYLAPSMYYYLATGDISQASAYAPITDIVHEEELRYVEKAMLCGQDDLTTLNSDDTFVRFLQESAWTDSYVDSGGYATMTMMEENHQMVVRCFIQHLVLSKWVATLHQFSTGLETLVVLNAVRAKPAVFEALFISSTSRITPNTSTAKQLFRLRPTSSICTAATAVFHKVTKYIKESSEDELKQLLKFFTGGETRHPCGVVIVKVSPANERIYVSTSLCEIGFPENMATLDYEDFRNVFSVLIQGNSFNCV</sequence>
<dbReference type="GO" id="GO:0006281">
    <property type="term" value="P:DNA repair"/>
    <property type="evidence" value="ECO:0007669"/>
    <property type="project" value="TreeGrafter"/>
</dbReference>
<dbReference type="PANTHER" id="PTHR13710:SF105">
    <property type="entry name" value="ATP-DEPENDENT DNA HELICASE Q1"/>
    <property type="match status" value="1"/>
</dbReference>
<dbReference type="Pfam" id="PF00270">
    <property type="entry name" value="DEAD"/>
    <property type="match status" value="1"/>
</dbReference>
<feature type="compositionally biased region" description="Low complexity" evidence="6">
    <location>
        <begin position="256"/>
        <end position="267"/>
    </location>
</feature>
<dbReference type="InterPro" id="IPR027417">
    <property type="entry name" value="P-loop_NTPase"/>
</dbReference>
<evidence type="ECO:0000256" key="3">
    <source>
        <dbReference type="ARBA" id="ARBA00023235"/>
    </source>
</evidence>
<dbReference type="Proteomes" id="UP000225706">
    <property type="component" value="Unassembled WGS sequence"/>
</dbReference>
<gene>
    <name evidence="8" type="primary">RECQL3</name>
    <name evidence="8" type="ORF">AWC38_SpisGene23566</name>
</gene>
<dbReference type="GO" id="GO:0009378">
    <property type="term" value="F:four-way junction helicase activity"/>
    <property type="evidence" value="ECO:0007669"/>
    <property type="project" value="TreeGrafter"/>
</dbReference>
<comment type="catalytic activity">
    <reaction evidence="4">
        <text>Couples ATP hydrolysis with the unwinding of duplex DNA by translocating in the 3'-5' direction.</text>
        <dbReference type="EC" id="5.6.2.4"/>
    </reaction>
</comment>
<feature type="compositionally biased region" description="Polar residues" evidence="6">
    <location>
        <begin position="276"/>
        <end position="331"/>
    </location>
</feature>
<dbReference type="EMBL" id="LSMT01001347">
    <property type="protein sequence ID" value="PFX12474.1"/>
    <property type="molecule type" value="Genomic_DNA"/>
</dbReference>
<dbReference type="SUPFAM" id="SSF52540">
    <property type="entry name" value="P-loop containing nucleoside triphosphate hydrolases"/>
    <property type="match status" value="1"/>
</dbReference>
<protein>
    <recommendedName>
        <fullName evidence="5">DNA 3'-5' helicase</fullName>
        <ecNumber evidence="5">5.6.2.4</ecNumber>
    </recommendedName>
</protein>
<keyword evidence="9" id="KW-1185">Reference proteome</keyword>
<keyword evidence="8" id="KW-0347">Helicase</keyword>